<protein>
    <submittedName>
        <fullName evidence="4">SDR family oxidoreductase</fullName>
    </submittedName>
</protein>
<gene>
    <name evidence="4" type="ORF">FKG95_28895</name>
</gene>
<evidence type="ECO:0000313" key="4">
    <source>
        <dbReference type="EMBL" id="TQV68326.1"/>
    </source>
</evidence>
<dbReference type="EMBL" id="VHSH01000022">
    <property type="protein sequence ID" value="TQV68326.1"/>
    <property type="molecule type" value="Genomic_DNA"/>
</dbReference>
<dbReference type="FunFam" id="3.40.50.720:FF:000173">
    <property type="entry name" value="3-oxoacyl-[acyl-carrier protein] reductase"/>
    <property type="match status" value="1"/>
</dbReference>
<keyword evidence="2" id="KW-0560">Oxidoreductase</keyword>
<dbReference type="PRINTS" id="PR00081">
    <property type="entry name" value="GDHRDH"/>
</dbReference>
<evidence type="ECO:0000256" key="2">
    <source>
        <dbReference type="ARBA" id="ARBA00023002"/>
    </source>
</evidence>
<dbReference type="Gene3D" id="3.40.50.720">
    <property type="entry name" value="NAD(P)-binding Rossmann-like Domain"/>
    <property type="match status" value="1"/>
</dbReference>
<evidence type="ECO:0000313" key="5">
    <source>
        <dbReference type="Proteomes" id="UP000315252"/>
    </source>
</evidence>
<dbReference type="OrthoDB" id="8112199at2"/>
<feature type="compositionally biased region" description="Basic and acidic residues" evidence="3">
    <location>
        <begin position="1"/>
        <end position="16"/>
    </location>
</feature>
<name>A0A545STN1_9PROT</name>
<organism evidence="4 5">
    <name type="scientific">Denitrobaculum tricleocarpae</name>
    <dbReference type="NCBI Taxonomy" id="2591009"/>
    <lineage>
        <taxon>Bacteria</taxon>
        <taxon>Pseudomonadati</taxon>
        <taxon>Pseudomonadota</taxon>
        <taxon>Alphaproteobacteria</taxon>
        <taxon>Rhodospirillales</taxon>
        <taxon>Rhodospirillaceae</taxon>
        <taxon>Denitrobaculum</taxon>
    </lineage>
</organism>
<dbReference type="GO" id="GO:0016491">
    <property type="term" value="F:oxidoreductase activity"/>
    <property type="evidence" value="ECO:0007669"/>
    <property type="project" value="UniProtKB-KW"/>
</dbReference>
<comment type="caution">
    <text evidence="4">The sequence shown here is derived from an EMBL/GenBank/DDBJ whole genome shotgun (WGS) entry which is preliminary data.</text>
</comment>
<proteinExistence type="inferred from homology"/>
<accession>A0A545STN1</accession>
<reference evidence="4 5" key="1">
    <citation type="submission" date="2019-06" db="EMBL/GenBank/DDBJ databases">
        <title>Whole genome sequence for Rhodospirillaceae sp. R148.</title>
        <authorList>
            <person name="Wang G."/>
        </authorList>
    </citation>
    <scope>NUCLEOTIDE SEQUENCE [LARGE SCALE GENOMIC DNA]</scope>
    <source>
        <strain evidence="4 5">R148</strain>
    </source>
</reference>
<dbReference type="Proteomes" id="UP000315252">
    <property type="component" value="Unassembled WGS sequence"/>
</dbReference>
<dbReference type="RefSeq" id="WP_142899948.1">
    <property type="nucleotide sequence ID" value="NZ_ML660073.1"/>
</dbReference>
<dbReference type="PANTHER" id="PTHR42879">
    <property type="entry name" value="3-OXOACYL-(ACYL-CARRIER-PROTEIN) REDUCTASE"/>
    <property type="match status" value="1"/>
</dbReference>
<dbReference type="InterPro" id="IPR050259">
    <property type="entry name" value="SDR"/>
</dbReference>
<dbReference type="Pfam" id="PF13561">
    <property type="entry name" value="adh_short_C2"/>
    <property type="match status" value="1"/>
</dbReference>
<sequence>MTDRDRPKHSGPEHPSEGTSGFTALVTGSSSGIGAAVCRRLATSRGRDIGIAVHARHNRAGAEQVAEEIRGSGSRAEVLQGDIAEAGVAERLIDETVQKFGRLDALVANAGFPILKSLNEGTRKDLDYAFRGNLFSFYELLRAVQPHLTKAREPRVVAVGSFTAHVFRTDMRSFPMSATAKGGLETMVRSLAAELAPSGITVNCVVPGFIEKDPGTGDGLSQQELSAMAERIPLGRIGRSTEVAAAIEFLLSPGAGYITGQALHVNGGLI</sequence>
<keyword evidence="5" id="KW-1185">Reference proteome</keyword>
<dbReference type="SUPFAM" id="SSF51735">
    <property type="entry name" value="NAD(P)-binding Rossmann-fold domains"/>
    <property type="match status" value="1"/>
</dbReference>
<dbReference type="InterPro" id="IPR002347">
    <property type="entry name" value="SDR_fam"/>
</dbReference>
<dbReference type="AlphaFoldDB" id="A0A545STN1"/>
<feature type="region of interest" description="Disordered" evidence="3">
    <location>
        <begin position="1"/>
        <end position="25"/>
    </location>
</feature>
<comment type="similarity">
    <text evidence="1">Belongs to the short-chain dehydrogenases/reductases (SDR) family.</text>
</comment>
<evidence type="ECO:0000256" key="3">
    <source>
        <dbReference type="SAM" id="MobiDB-lite"/>
    </source>
</evidence>
<dbReference type="InterPro" id="IPR036291">
    <property type="entry name" value="NAD(P)-bd_dom_sf"/>
</dbReference>
<evidence type="ECO:0000256" key="1">
    <source>
        <dbReference type="ARBA" id="ARBA00006484"/>
    </source>
</evidence>